<evidence type="ECO:0000313" key="3">
    <source>
        <dbReference type="Proteomes" id="UP000243579"/>
    </source>
</evidence>
<evidence type="ECO:0000313" key="2">
    <source>
        <dbReference type="EMBL" id="OQR97247.1"/>
    </source>
</evidence>
<name>A0A1V9ZH16_ACHHY</name>
<dbReference type="PANTHER" id="PTHR23339">
    <property type="entry name" value="TYROSINE SPECIFIC PROTEIN PHOSPHATASE AND DUAL SPECIFICITY PROTEIN PHOSPHATASE"/>
    <property type="match status" value="1"/>
</dbReference>
<dbReference type="PROSITE" id="PS50096">
    <property type="entry name" value="IQ"/>
    <property type="match status" value="1"/>
</dbReference>
<dbReference type="EMBL" id="JNBR01000120">
    <property type="protein sequence ID" value="OQR97247.1"/>
    <property type="molecule type" value="Genomic_DNA"/>
</dbReference>
<evidence type="ECO:0000256" key="1">
    <source>
        <dbReference type="SAM" id="MobiDB-lite"/>
    </source>
</evidence>
<dbReference type="Pfam" id="PF14566">
    <property type="entry name" value="PTPlike_phytase"/>
    <property type="match status" value="2"/>
</dbReference>
<protein>
    <submittedName>
        <fullName evidence="2">Paladin-like protein</fullName>
    </submittedName>
</protein>
<dbReference type="OrthoDB" id="66369at2759"/>
<comment type="caution">
    <text evidence="2">The sequence shown here is derived from an EMBL/GenBank/DDBJ whole genome shotgun (WGS) entry which is preliminary data.</text>
</comment>
<feature type="region of interest" description="Disordered" evidence="1">
    <location>
        <begin position="14"/>
        <end position="37"/>
    </location>
</feature>
<organism evidence="2 3">
    <name type="scientific">Achlya hypogyna</name>
    <name type="common">Oomycete</name>
    <name type="synonym">Protoachlya hypogyna</name>
    <dbReference type="NCBI Taxonomy" id="1202772"/>
    <lineage>
        <taxon>Eukaryota</taxon>
        <taxon>Sar</taxon>
        <taxon>Stramenopiles</taxon>
        <taxon>Oomycota</taxon>
        <taxon>Saprolegniomycetes</taxon>
        <taxon>Saprolegniales</taxon>
        <taxon>Achlyaceae</taxon>
        <taxon>Achlya</taxon>
    </lineage>
</organism>
<sequence length="902" mass="101191">MRVWKLRDLFKLSAPHETPTTQPEHEPPMSLDPSTNNMTPMDTALLESIIARAPEIAAASDPRRALREMLAPVQAELEFMHEAVESSKQELARFKSHSHWAIAATKIQAHIRGRIERGSIVRNNRFQAQGTKVLGKYILKSDRMPDQIALASEHKDIAPNFRRLPGLPIYGGGQPTLAGVHHILATIAADGYKHVIWVNLREEAVLFVGGESFTARRNVNSNEQDLAGSLTGHTVQVLEKSLKRSLQEQLDKEPNGLFEYWTEPAMLQYEMATRVGTLREDVATLADVFESGLSAKPAAIETVKYLRVPISRDNAPENEHFELLTGLLTHRSADTALVFNCQLGRWRTTTAMVVAALALNKHDPAAVVAASERQGFVPADEEYMVIKELMTRIPQATIAKPFADATIDNCAFIYNIRSAITDCNQKSLSDPKPVRRAFYLKQACAFLERYFLLIAYASFVLDDGPTPKTFTSWMHHHSNLFRLLDDMGGAKYDYDSVMKSAVVKYDHFPGIVRLPPSLGTAVINYRRVGASCVFGTAQCFENGLHSVAEHLHKDLGFKQIIWMNMREEVVLYVAGKPYAIRYPPKFGENVELPGIEATELAAIEAKFRDNTIAATTQSNGLFLYWAQEVGVPDEEQMVYIRPQTDVKTLADVYAKLAKTLPVRYARIPVSDETAPEEKDLDDIVRLVAPTFAAEAGDVDETAVVCNCQMGRGRTTTAMVCVYMLKLALTRQSSVCLAAAAEKAYTSYAKSGNYFVIQSLLDVLENGAESKALADYAIDQCEHLQNLRECIAQCRDLTKERGITAEKQSFYMHRAVNYLERYFYLICFASYVLEQTAAMVDGTGKFPVLFVTWMVERYGSTLYALLDNVCFNEGDDEDGESDVHLASMRWRWRRKRKMVTRLE</sequence>
<dbReference type="InterPro" id="IPR050561">
    <property type="entry name" value="PTP"/>
</dbReference>
<dbReference type="SMART" id="SM01301">
    <property type="entry name" value="PTPlike_phytase"/>
    <property type="match status" value="2"/>
</dbReference>
<proteinExistence type="predicted"/>
<dbReference type="InterPro" id="IPR029021">
    <property type="entry name" value="Prot-tyrosine_phosphatase-like"/>
</dbReference>
<dbReference type="Proteomes" id="UP000243579">
    <property type="component" value="Unassembled WGS sequence"/>
</dbReference>
<gene>
    <name evidence="2" type="ORF">ACHHYP_12315</name>
</gene>
<dbReference type="Gene3D" id="3.90.190.10">
    <property type="entry name" value="Protein tyrosine phosphatase superfamily"/>
    <property type="match status" value="2"/>
</dbReference>
<keyword evidence="3" id="KW-1185">Reference proteome</keyword>
<dbReference type="AlphaFoldDB" id="A0A1V9ZH16"/>
<dbReference type="SUPFAM" id="SSF52799">
    <property type="entry name" value="(Phosphotyrosine protein) phosphatases II"/>
    <property type="match status" value="2"/>
</dbReference>
<accession>A0A1V9ZH16</accession>
<reference evidence="2 3" key="1">
    <citation type="journal article" date="2014" name="Genome Biol. Evol.">
        <title>The secreted proteins of Achlya hypogyna and Thraustotheca clavata identify the ancestral oomycete secretome and reveal gene acquisitions by horizontal gene transfer.</title>
        <authorList>
            <person name="Misner I."/>
            <person name="Blouin N."/>
            <person name="Leonard G."/>
            <person name="Richards T.A."/>
            <person name="Lane C.E."/>
        </authorList>
    </citation>
    <scope>NUCLEOTIDE SEQUENCE [LARGE SCALE GENOMIC DNA]</scope>
    <source>
        <strain evidence="2 3">ATCC 48635</strain>
    </source>
</reference>